<accession>A0A7J6BEF3</accession>
<keyword evidence="3" id="KW-1185">Reference proteome</keyword>
<dbReference type="InterPro" id="IPR036291">
    <property type="entry name" value="NAD(P)-bd_dom_sf"/>
</dbReference>
<proteinExistence type="predicted"/>
<sequence>MQEDDMSGENPGLVYLLTGGCGFLGQHLLKVLLEEEEKVKEIRLFDKHIDSSLEDCSTGETGTGLEVLAARERHRYLLYLFNNLPLWKPGWGVGL</sequence>
<evidence type="ECO:0000259" key="1">
    <source>
        <dbReference type="Pfam" id="PF01073"/>
    </source>
</evidence>
<evidence type="ECO:0000313" key="3">
    <source>
        <dbReference type="Proteomes" id="UP000593565"/>
    </source>
</evidence>
<evidence type="ECO:0000313" key="2">
    <source>
        <dbReference type="EMBL" id="KAF4093232.1"/>
    </source>
</evidence>
<gene>
    <name evidence="2" type="ORF">AMELA_G00029870</name>
</gene>
<dbReference type="SUPFAM" id="SSF51735">
    <property type="entry name" value="NAD(P)-binding Rossmann-fold domains"/>
    <property type="match status" value="1"/>
</dbReference>
<dbReference type="InterPro" id="IPR002225">
    <property type="entry name" value="3Beta_OHSteriod_DH/Estase"/>
</dbReference>
<dbReference type="AlphaFoldDB" id="A0A7J6BEF3"/>
<dbReference type="Pfam" id="PF01073">
    <property type="entry name" value="3Beta_HSD"/>
    <property type="match status" value="1"/>
</dbReference>
<dbReference type="Gene3D" id="3.40.50.720">
    <property type="entry name" value="NAD(P)-binding Rossmann-like Domain"/>
    <property type="match status" value="1"/>
</dbReference>
<feature type="domain" description="3-beta hydroxysteroid dehydrogenase/isomerase" evidence="1">
    <location>
        <begin position="17"/>
        <end position="56"/>
    </location>
</feature>
<protein>
    <recommendedName>
        <fullName evidence="1">3-beta hydroxysteroid dehydrogenase/isomerase domain-containing protein</fullName>
    </recommendedName>
</protein>
<dbReference type="EMBL" id="JAAGNN010000002">
    <property type="protein sequence ID" value="KAF4093232.1"/>
    <property type="molecule type" value="Genomic_DNA"/>
</dbReference>
<comment type="caution">
    <text evidence="2">The sequence shown here is derived from an EMBL/GenBank/DDBJ whole genome shotgun (WGS) entry which is preliminary data.</text>
</comment>
<name>A0A7J6BEF3_AMEME</name>
<dbReference type="GO" id="GO:0016616">
    <property type="term" value="F:oxidoreductase activity, acting on the CH-OH group of donors, NAD or NADP as acceptor"/>
    <property type="evidence" value="ECO:0007669"/>
    <property type="project" value="InterPro"/>
</dbReference>
<organism evidence="2 3">
    <name type="scientific">Ameiurus melas</name>
    <name type="common">Black bullhead</name>
    <name type="synonym">Silurus melas</name>
    <dbReference type="NCBI Taxonomy" id="219545"/>
    <lineage>
        <taxon>Eukaryota</taxon>
        <taxon>Metazoa</taxon>
        <taxon>Chordata</taxon>
        <taxon>Craniata</taxon>
        <taxon>Vertebrata</taxon>
        <taxon>Euteleostomi</taxon>
        <taxon>Actinopterygii</taxon>
        <taxon>Neopterygii</taxon>
        <taxon>Teleostei</taxon>
        <taxon>Ostariophysi</taxon>
        <taxon>Siluriformes</taxon>
        <taxon>Ictaluridae</taxon>
        <taxon>Ameiurus</taxon>
    </lineage>
</organism>
<dbReference type="GO" id="GO:0006694">
    <property type="term" value="P:steroid biosynthetic process"/>
    <property type="evidence" value="ECO:0007669"/>
    <property type="project" value="InterPro"/>
</dbReference>
<dbReference type="Proteomes" id="UP000593565">
    <property type="component" value="Unassembled WGS sequence"/>
</dbReference>
<reference evidence="2 3" key="1">
    <citation type="submission" date="2020-02" db="EMBL/GenBank/DDBJ databases">
        <title>A chromosome-scale genome assembly of the black bullhead catfish (Ameiurus melas).</title>
        <authorList>
            <person name="Wen M."/>
            <person name="Zham M."/>
            <person name="Cabau C."/>
            <person name="Klopp C."/>
            <person name="Donnadieu C."/>
            <person name="Roques C."/>
            <person name="Bouchez O."/>
            <person name="Lampietro C."/>
            <person name="Jouanno E."/>
            <person name="Herpin A."/>
            <person name="Louis A."/>
            <person name="Berthelot C."/>
            <person name="Parey E."/>
            <person name="Roest-Crollius H."/>
            <person name="Braasch I."/>
            <person name="Postlethwait J."/>
            <person name="Robinson-Rechavi M."/>
            <person name="Echchiki A."/>
            <person name="Begum T."/>
            <person name="Montfort J."/>
            <person name="Schartl M."/>
            <person name="Bobe J."/>
            <person name="Guiguen Y."/>
        </authorList>
    </citation>
    <scope>NUCLEOTIDE SEQUENCE [LARGE SCALE GENOMIC DNA]</scope>
    <source>
        <strain evidence="2">M_S1</strain>
        <tissue evidence="2">Blood</tissue>
    </source>
</reference>